<dbReference type="AlphaFoldDB" id="A0A8K0T217"/>
<reference evidence="2" key="1">
    <citation type="journal article" date="2021" name="Nat. Commun.">
        <title>Genetic determinants of endophytism in the Arabidopsis root mycobiome.</title>
        <authorList>
            <person name="Mesny F."/>
            <person name="Miyauchi S."/>
            <person name="Thiergart T."/>
            <person name="Pickel B."/>
            <person name="Atanasova L."/>
            <person name="Karlsson M."/>
            <person name="Huettel B."/>
            <person name="Barry K.W."/>
            <person name="Haridas S."/>
            <person name="Chen C."/>
            <person name="Bauer D."/>
            <person name="Andreopoulos W."/>
            <person name="Pangilinan J."/>
            <person name="LaButti K."/>
            <person name="Riley R."/>
            <person name="Lipzen A."/>
            <person name="Clum A."/>
            <person name="Drula E."/>
            <person name="Henrissat B."/>
            <person name="Kohler A."/>
            <person name="Grigoriev I.V."/>
            <person name="Martin F.M."/>
            <person name="Hacquard S."/>
        </authorList>
    </citation>
    <scope>NUCLEOTIDE SEQUENCE</scope>
    <source>
        <strain evidence="2">MPI-CAGE-CH-0235</strain>
    </source>
</reference>
<evidence type="ECO:0000313" key="2">
    <source>
        <dbReference type="EMBL" id="KAH7328716.1"/>
    </source>
</evidence>
<gene>
    <name evidence="2" type="ORF">B0I35DRAFT_418145</name>
</gene>
<keyword evidence="3" id="KW-1185">Reference proteome</keyword>
<name>A0A8K0T217_9HYPO</name>
<accession>A0A8K0T217</accession>
<dbReference type="EMBL" id="JAGPNK010000001">
    <property type="protein sequence ID" value="KAH7328716.1"/>
    <property type="molecule type" value="Genomic_DNA"/>
</dbReference>
<evidence type="ECO:0000313" key="3">
    <source>
        <dbReference type="Proteomes" id="UP000813444"/>
    </source>
</evidence>
<dbReference type="Proteomes" id="UP000813444">
    <property type="component" value="Unassembled WGS sequence"/>
</dbReference>
<feature type="signal peptide" evidence="1">
    <location>
        <begin position="1"/>
        <end position="18"/>
    </location>
</feature>
<organism evidence="2 3">
    <name type="scientific">Stachybotrys elegans</name>
    <dbReference type="NCBI Taxonomy" id="80388"/>
    <lineage>
        <taxon>Eukaryota</taxon>
        <taxon>Fungi</taxon>
        <taxon>Dikarya</taxon>
        <taxon>Ascomycota</taxon>
        <taxon>Pezizomycotina</taxon>
        <taxon>Sordariomycetes</taxon>
        <taxon>Hypocreomycetidae</taxon>
        <taxon>Hypocreales</taxon>
        <taxon>Stachybotryaceae</taxon>
        <taxon>Stachybotrys</taxon>
    </lineage>
</organism>
<proteinExistence type="predicted"/>
<protein>
    <submittedName>
        <fullName evidence="2">Uncharacterized protein</fullName>
    </submittedName>
</protein>
<keyword evidence="1" id="KW-0732">Signal</keyword>
<evidence type="ECO:0000256" key="1">
    <source>
        <dbReference type="SAM" id="SignalP"/>
    </source>
</evidence>
<feature type="chain" id="PRO_5035419379" evidence="1">
    <location>
        <begin position="19"/>
        <end position="300"/>
    </location>
</feature>
<dbReference type="OrthoDB" id="5137645at2759"/>
<sequence length="300" mass="30620">MRFATILNLLPLVALASADLFSATLETDSLEARDLHARTDKGFSCPKGMSYCPWTRACSCQPGMSYDKGKSACTGAAIKGAWPKPSLKAYASVGVELGTYCAASPTKIVKYDAKHKYCKASLENVAFCAPKTIEKDLASVGAGVEINLGASIGADLKHVCAGLSGLYLGSVTDAVALFNTNRFGLGLSAGLGVGFGSNIFSSIKTLPCLVGLSRCNQDCVSYCTKGCGNYLDVGGSIGGSVGGSIGGSISGLVGFCALPDVLLTISAAGQLVSTTIDGLLCVVGGVLTTILKTFDCNCGN</sequence>
<comment type="caution">
    <text evidence="2">The sequence shown here is derived from an EMBL/GenBank/DDBJ whole genome shotgun (WGS) entry which is preliminary data.</text>
</comment>